<dbReference type="PROSITE" id="PS50287">
    <property type="entry name" value="SRCR_2"/>
    <property type="match status" value="1"/>
</dbReference>
<dbReference type="InterPro" id="IPR011641">
    <property type="entry name" value="Tyr-kin_ephrin_A/B_rcpt-like"/>
</dbReference>
<evidence type="ECO:0000256" key="1">
    <source>
        <dbReference type="ARBA" id="ARBA00023157"/>
    </source>
</evidence>
<dbReference type="GO" id="GO:0005615">
    <property type="term" value="C:extracellular space"/>
    <property type="evidence" value="ECO:0007669"/>
    <property type="project" value="TreeGrafter"/>
</dbReference>
<keyword evidence="1 2" id="KW-1015">Disulfide bond</keyword>
<evidence type="ECO:0000313" key="5">
    <source>
        <dbReference type="Proteomes" id="UP000597762"/>
    </source>
</evidence>
<dbReference type="Proteomes" id="UP000597762">
    <property type="component" value="Unassembled WGS sequence"/>
</dbReference>
<dbReference type="GO" id="GO:0016020">
    <property type="term" value="C:membrane"/>
    <property type="evidence" value="ECO:0007669"/>
    <property type="project" value="InterPro"/>
</dbReference>
<dbReference type="OrthoDB" id="430340at2759"/>
<dbReference type="InterPro" id="IPR052071">
    <property type="entry name" value="SCUB_EGF-like_domain"/>
</dbReference>
<dbReference type="PANTHER" id="PTHR24046:SF7">
    <property type="entry name" value="CUB DOMAIN-CONTAINING PROTEIN"/>
    <property type="match status" value="1"/>
</dbReference>
<dbReference type="SMART" id="SM01411">
    <property type="entry name" value="Ephrin_rec_like"/>
    <property type="match status" value="2"/>
</dbReference>
<dbReference type="InterPro" id="IPR036772">
    <property type="entry name" value="SRCR-like_dom_sf"/>
</dbReference>
<feature type="domain" description="SRCR" evidence="3">
    <location>
        <begin position="1"/>
        <end position="59"/>
    </location>
</feature>
<gene>
    <name evidence="4" type="ORF">SPHA_56603</name>
</gene>
<dbReference type="Pfam" id="PF07699">
    <property type="entry name" value="Ephrin_rec_like"/>
    <property type="match status" value="2"/>
</dbReference>
<feature type="disulfide bond" evidence="2">
    <location>
        <begin position="28"/>
        <end position="38"/>
    </location>
</feature>
<evidence type="ECO:0000259" key="3">
    <source>
        <dbReference type="PROSITE" id="PS50287"/>
    </source>
</evidence>
<dbReference type="Gene3D" id="2.10.50.10">
    <property type="entry name" value="Tumor Necrosis Factor Receptor, subunit A, domain 2"/>
    <property type="match status" value="2"/>
</dbReference>
<proteinExistence type="predicted"/>
<accession>A0A812DLM6</accession>
<keyword evidence="5" id="KW-1185">Reference proteome</keyword>
<comment type="caution">
    <text evidence="2">Lacks conserved residue(s) required for the propagation of feature annotation.</text>
</comment>
<dbReference type="InterPro" id="IPR001190">
    <property type="entry name" value="SRCR"/>
</dbReference>
<reference evidence="4" key="1">
    <citation type="submission" date="2021-01" db="EMBL/GenBank/DDBJ databases">
        <authorList>
            <person name="Li R."/>
            <person name="Bekaert M."/>
        </authorList>
    </citation>
    <scope>NUCLEOTIDE SEQUENCE</scope>
    <source>
        <strain evidence="4">Farmed</strain>
    </source>
</reference>
<dbReference type="GO" id="GO:0007165">
    <property type="term" value="P:signal transduction"/>
    <property type="evidence" value="ECO:0007669"/>
    <property type="project" value="TreeGrafter"/>
</dbReference>
<dbReference type="SMART" id="SM00202">
    <property type="entry name" value="SR"/>
    <property type="match status" value="1"/>
</dbReference>
<dbReference type="SUPFAM" id="SSF56487">
    <property type="entry name" value="SRCR-like"/>
    <property type="match status" value="1"/>
</dbReference>
<dbReference type="EMBL" id="CAHIKZ030003758">
    <property type="protein sequence ID" value="CAE1303891.1"/>
    <property type="molecule type" value="Genomic_DNA"/>
</dbReference>
<organism evidence="4 5">
    <name type="scientific">Acanthosepion pharaonis</name>
    <name type="common">Pharaoh cuttlefish</name>
    <name type="synonym">Sepia pharaonis</name>
    <dbReference type="NCBI Taxonomy" id="158019"/>
    <lineage>
        <taxon>Eukaryota</taxon>
        <taxon>Metazoa</taxon>
        <taxon>Spiralia</taxon>
        <taxon>Lophotrochozoa</taxon>
        <taxon>Mollusca</taxon>
        <taxon>Cephalopoda</taxon>
        <taxon>Coleoidea</taxon>
        <taxon>Decapodiformes</taxon>
        <taxon>Sepiida</taxon>
        <taxon>Sepiina</taxon>
        <taxon>Sepiidae</taxon>
        <taxon>Acanthosepion</taxon>
    </lineage>
</organism>
<dbReference type="Pfam" id="PF00530">
    <property type="entry name" value="SRCR"/>
    <property type="match status" value="1"/>
</dbReference>
<dbReference type="GO" id="GO:0009986">
    <property type="term" value="C:cell surface"/>
    <property type="evidence" value="ECO:0007669"/>
    <property type="project" value="TreeGrafter"/>
</dbReference>
<evidence type="ECO:0000313" key="4">
    <source>
        <dbReference type="EMBL" id="CAE1303891.1"/>
    </source>
</evidence>
<protein>
    <recommendedName>
        <fullName evidence="3">SRCR domain-containing protein</fullName>
    </recommendedName>
</protein>
<dbReference type="AlphaFoldDB" id="A0A812DLM6"/>
<name>A0A812DLM6_ACAPH</name>
<dbReference type="Gene3D" id="3.10.250.10">
    <property type="entry name" value="SRCR-like domain"/>
    <property type="match status" value="1"/>
</dbReference>
<comment type="caution">
    <text evidence="4">The sequence shown here is derived from an EMBL/GenBank/DDBJ whole genome shotgun (WGS) entry which is preliminary data.</text>
</comment>
<sequence>MLGYSSGEVIPNTFGEGKGVIWLDNLNCTGSEYDLEVCPNLSWGMHNCQHADDVAIKCFKEAITTLSSTTSIPPTSSTDQNAQCPRGYYSLTGNQPCTKCPVNFYQNLVGSTKCLECSSSSFTNGTGATECLTCTNVNCTQCKSNEKVKIENHQITCVVKKCTYKRIESKKHLVYQTYIKDCGSQCPRGYYSLTGNQPCTKCPVNFYQNLVGSTKCLECSSSSFTNGTGATECLTCTNVNCTQCKSNEKVKIENHQITCVVKKCTYKRIESKSLTSPKKFNGLDEAECKFRCDVVVNFPVSQMAQVQLSASPAQM</sequence>
<evidence type="ECO:0000256" key="2">
    <source>
        <dbReference type="PROSITE-ProRule" id="PRU00196"/>
    </source>
</evidence>
<dbReference type="PANTHER" id="PTHR24046">
    <property type="entry name" value="SIGNAL PEPTIDE, CUB AND EGF-LIKE DOMAIN-CONTAINING"/>
    <property type="match status" value="1"/>
</dbReference>